<comment type="function">
    <text evidence="9">Essential subunit of the Sec protein translocation channel SecYEG. Clamps together the 2 halves of SecY. May contact the channel plug during translocation.</text>
</comment>
<dbReference type="NCBIfam" id="TIGR00964">
    <property type="entry name" value="secE_bact"/>
    <property type="match status" value="1"/>
</dbReference>
<feature type="region of interest" description="Disordered" evidence="10">
    <location>
        <begin position="1"/>
        <end position="52"/>
    </location>
</feature>
<dbReference type="InterPro" id="IPR001901">
    <property type="entry name" value="Translocase_SecE/Sec61-g"/>
</dbReference>
<keyword evidence="3 9" id="KW-1003">Cell membrane</keyword>
<evidence type="ECO:0000256" key="7">
    <source>
        <dbReference type="ARBA" id="ARBA00023010"/>
    </source>
</evidence>
<dbReference type="NCBIfam" id="NF005783">
    <property type="entry name" value="PRK07597.9-4"/>
    <property type="match status" value="1"/>
</dbReference>
<dbReference type="PANTHER" id="PTHR33910:SF1">
    <property type="entry name" value="PROTEIN TRANSLOCASE SUBUNIT SECE"/>
    <property type="match status" value="1"/>
</dbReference>
<evidence type="ECO:0000313" key="12">
    <source>
        <dbReference type="EMBL" id="MCX7468200.1"/>
    </source>
</evidence>
<sequence length="115" mass="12186">MTDENKPQPTGSARPAGKRQVAGVSTTSSDSYAAKRARDSVAVSGDDKKDSGFVSRAGSFLPEVVQEMRKVIWPTAKQMVVYTVIVLIFLILLTALVSGVDFLAGLGVEKALTAN</sequence>
<evidence type="ECO:0000256" key="1">
    <source>
        <dbReference type="ARBA" id="ARBA00004370"/>
    </source>
</evidence>
<accession>A0A9Q4GLB2</accession>
<keyword evidence="7 9" id="KW-0811">Translocation</keyword>
<comment type="subcellular location">
    <subcellularLocation>
        <location evidence="9">Cell membrane</location>
        <topology evidence="9">Single-pass membrane protein</topology>
    </subcellularLocation>
    <subcellularLocation>
        <location evidence="1">Membrane</location>
    </subcellularLocation>
</comment>
<keyword evidence="8 9" id="KW-0472">Membrane</keyword>
<dbReference type="InterPro" id="IPR038379">
    <property type="entry name" value="SecE_sf"/>
</dbReference>
<keyword evidence="5 9" id="KW-0653">Protein transport</keyword>
<dbReference type="InterPro" id="IPR005807">
    <property type="entry name" value="SecE_bac"/>
</dbReference>
<dbReference type="PANTHER" id="PTHR33910">
    <property type="entry name" value="PROTEIN TRANSLOCASE SUBUNIT SECE"/>
    <property type="match status" value="1"/>
</dbReference>
<protein>
    <recommendedName>
        <fullName evidence="9">Protein translocase subunit SecE</fullName>
    </recommendedName>
</protein>
<dbReference type="EMBL" id="JAPMKV010000003">
    <property type="protein sequence ID" value="MCX7445000.1"/>
    <property type="molecule type" value="Genomic_DNA"/>
</dbReference>
<keyword evidence="4 9" id="KW-0812">Transmembrane</keyword>
<evidence type="ECO:0000256" key="6">
    <source>
        <dbReference type="ARBA" id="ARBA00022989"/>
    </source>
</evidence>
<evidence type="ECO:0000256" key="5">
    <source>
        <dbReference type="ARBA" id="ARBA00022927"/>
    </source>
</evidence>
<name>A0A9Q4GLB2_9CORY</name>
<organism evidence="12 13">
    <name type="scientific">Corynebacterium pygosceleis</name>
    <dbReference type="NCBI Taxonomy" id="2800406"/>
    <lineage>
        <taxon>Bacteria</taxon>
        <taxon>Bacillati</taxon>
        <taxon>Actinomycetota</taxon>
        <taxon>Actinomycetes</taxon>
        <taxon>Mycobacteriales</taxon>
        <taxon>Corynebacteriaceae</taxon>
        <taxon>Corynebacterium</taxon>
    </lineage>
</organism>
<evidence type="ECO:0000256" key="8">
    <source>
        <dbReference type="ARBA" id="ARBA00023136"/>
    </source>
</evidence>
<evidence type="ECO:0000313" key="13">
    <source>
        <dbReference type="Proteomes" id="UP001071478"/>
    </source>
</evidence>
<evidence type="ECO:0000313" key="11">
    <source>
        <dbReference type="EMBL" id="MCX7445000.1"/>
    </source>
</evidence>
<comment type="caution">
    <text evidence="12">The sequence shown here is derived from an EMBL/GenBank/DDBJ whole genome shotgun (WGS) entry which is preliminary data.</text>
</comment>
<dbReference type="Pfam" id="PF00584">
    <property type="entry name" value="SecE"/>
    <property type="match status" value="1"/>
</dbReference>
<dbReference type="GO" id="GO:0065002">
    <property type="term" value="P:intracellular protein transmembrane transport"/>
    <property type="evidence" value="ECO:0007669"/>
    <property type="project" value="UniProtKB-UniRule"/>
</dbReference>
<evidence type="ECO:0000256" key="2">
    <source>
        <dbReference type="ARBA" id="ARBA00022448"/>
    </source>
</evidence>
<reference evidence="12" key="1">
    <citation type="submission" date="2022-11" db="EMBL/GenBank/DDBJ databases">
        <title>Corynebacterium sp. isolated from Penguins.</title>
        <authorList>
            <person name="Sedlar K."/>
            <person name="Svec P."/>
        </authorList>
    </citation>
    <scope>NUCLEOTIDE SEQUENCE</scope>
    <source>
        <strain evidence="11">P7003</strain>
        <strain evidence="12">P7374</strain>
    </source>
</reference>
<comment type="subunit">
    <text evidence="9">Component of the Sec protein translocase complex. Heterotrimer consisting of SecY, SecE and SecG subunits. The heterotrimers can form oligomers, although 1 heterotrimer is thought to be able to translocate proteins. Interacts with the ribosome. Interacts with SecDF, and other proteins may be involved. Interacts with SecA.</text>
</comment>
<dbReference type="GO" id="GO:0006605">
    <property type="term" value="P:protein targeting"/>
    <property type="evidence" value="ECO:0007669"/>
    <property type="project" value="UniProtKB-UniRule"/>
</dbReference>
<comment type="similarity">
    <text evidence="9">Belongs to the SecE/SEC61-gamma family.</text>
</comment>
<evidence type="ECO:0000256" key="3">
    <source>
        <dbReference type="ARBA" id="ARBA00022475"/>
    </source>
</evidence>
<dbReference type="HAMAP" id="MF_00422">
    <property type="entry name" value="SecE"/>
    <property type="match status" value="1"/>
</dbReference>
<dbReference type="GO" id="GO:0005886">
    <property type="term" value="C:plasma membrane"/>
    <property type="evidence" value="ECO:0007669"/>
    <property type="project" value="UniProtKB-SubCell"/>
</dbReference>
<dbReference type="Proteomes" id="UP001071478">
    <property type="component" value="Unassembled WGS sequence"/>
</dbReference>
<evidence type="ECO:0000256" key="4">
    <source>
        <dbReference type="ARBA" id="ARBA00022692"/>
    </source>
</evidence>
<evidence type="ECO:0000256" key="10">
    <source>
        <dbReference type="SAM" id="MobiDB-lite"/>
    </source>
</evidence>
<dbReference type="Gene3D" id="1.20.5.1030">
    <property type="entry name" value="Preprotein translocase secy subunit"/>
    <property type="match status" value="1"/>
</dbReference>
<evidence type="ECO:0000256" key="9">
    <source>
        <dbReference type="HAMAP-Rule" id="MF_00422"/>
    </source>
</evidence>
<dbReference type="GO" id="GO:0009306">
    <property type="term" value="P:protein secretion"/>
    <property type="evidence" value="ECO:0007669"/>
    <property type="project" value="UniProtKB-UniRule"/>
</dbReference>
<feature type="transmembrane region" description="Helical" evidence="9">
    <location>
        <begin position="79"/>
        <end position="100"/>
    </location>
</feature>
<dbReference type="GO" id="GO:0043952">
    <property type="term" value="P:protein transport by the Sec complex"/>
    <property type="evidence" value="ECO:0007669"/>
    <property type="project" value="UniProtKB-UniRule"/>
</dbReference>
<evidence type="ECO:0000313" key="14">
    <source>
        <dbReference type="Proteomes" id="UP001081709"/>
    </source>
</evidence>
<keyword evidence="14" id="KW-1185">Reference proteome</keyword>
<dbReference type="PROSITE" id="PS01067">
    <property type="entry name" value="SECE_SEC61G"/>
    <property type="match status" value="1"/>
</dbReference>
<keyword evidence="6 9" id="KW-1133">Transmembrane helix</keyword>
<dbReference type="RefSeq" id="WP_248167772.1">
    <property type="nucleotide sequence ID" value="NZ_JALNJA010000002.1"/>
</dbReference>
<dbReference type="GO" id="GO:0008320">
    <property type="term" value="F:protein transmembrane transporter activity"/>
    <property type="evidence" value="ECO:0007669"/>
    <property type="project" value="UniProtKB-UniRule"/>
</dbReference>
<proteinExistence type="inferred from homology"/>
<gene>
    <name evidence="9 12" type="primary">secE</name>
    <name evidence="11" type="ORF">OS125_07025</name>
    <name evidence="12" type="ORF">OS129_04790</name>
</gene>
<dbReference type="EMBL" id="JAPMKU010000002">
    <property type="protein sequence ID" value="MCX7468200.1"/>
    <property type="molecule type" value="Genomic_DNA"/>
</dbReference>
<dbReference type="Proteomes" id="UP001081709">
    <property type="component" value="Unassembled WGS sequence"/>
</dbReference>
<dbReference type="AlphaFoldDB" id="A0A9Q4GLB2"/>
<keyword evidence="2 9" id="KW-0813">Transport</keyword>